<evidence type="ECO:0000313" key="8">
    <source>
        <dbReference type="EMBL" id="KKY15622.1"/>
    </source>
</evidence>
<reference evidence="8 9" key="1">
    <citation type="submission" date="2015-05" db="EMBL/GenBank/DDBJ databases">
        <title>Distinctive expansion of gene families associated with plant cell wall degradation and secondary metabolism in the genomes of grapevine trunk pathogens.</title>
        <authorList>
            <person name="Lawrence D.P."/>
            <person name="Travadon R."/>
            <person name="Rolshausen P.E."/>
            <person name="Baumgartner K."/>
        </authorList>
    </citation>
    <scope>NUCLEOTIDE SEQUENCE [LARGE SCALE GENOMIC DNA]</scope>
    <source>
        <strain evidence="8">UCRPC4</strain>
    </source>
</reference>
<comment type="caution">
    <text evidence="8">The sequence shown here is derived from an EMBL/GenBank/DDBJ whole genome shotgun (WGS) entry which is preliminary data.</text>
</comment>
<dbReference type="PANTHER" id="PTHR19854">
    <property type="entry name" value="TRANSDUCIN BETA-LIKE 3"/>
    <property type="match status" value="1"/>
</dbReference>
<dbReference type="Gene3D" id="2.130.10.10">
    <property type="entry name" value="YVTN repeat-like/Quinoprotein amine dehydrogenase"/>
    <property type="match status" value="2"/>
</dbReference>
<evidence type="ECO:0000256" key="5">
    <source>
        <dbReference type="ARBA" id="ARBA00038749"/>
    </source>
</evidence>
<keyword evidence="1 7" id="KW-0853">WD repeat</keyword>
<reference evidence="8 9" key="2">
    <citation type="submission" date="2015-05" db="EMBL/GenBank/DDBJ databases">
        <authorList>
            <person name="Morales-Cruz A."/>
            <person name="Amrine K.C."/>
            <person name="Cantu D."/>
        </authorList>
    </citation>
    <scope>NUCLEOTIDE SEQUENCE [LARGE SCALE GENOMIC DNA]</scope>
    <source>
        <strain evidence="8">UCRPC4</strain>
    </source>
</reference>
<comment type="subunit">
    <text evidence="5">Component of the ASTRA chromatin remodeling machinery complex.</text>
</comment>
<organism evidence="8 9">
    <name type="scientific">Phaeomoniella chlamydospora</name>
    <name type="common">Phaeoacremonium chlamydosporum</name>
    <dbReference type="NCBI Taxonomy" id="158046"/>
    <lineage>
        <taxon>Eukaryota</taxon>
        <taxon>Fungi</taxon>
        <taxon>Dikarya</taxon>
        <taxon>Ascomycota</taxon>
        <taxon>Pezizomycotina</taxon>
        <taxon>Eurotiomycetes</taxon>
        <taxon>Chaetothyriomycetidae</taxon>
        <taxon>Phaeomoniellales</taxon>
        <taxon>Phaeomoniellaceae</taxon>
        <taxon>Phaeomoniella</taxon>
    </lineage>
</organism>
<comment type="similarity">
    <text evidence="4">Belongs to the WD repeat ASA1 family.</text>
</comment>
<proteinExistence type="inferred from homology"/>
<dbReference type="Pfam" id="PF00400">
    <property type="entry name" value="WD40"/>
    <property type="match status" value="2"/>
</dbReference>
<evidence type="ECO:0000256" key="4">
    <source>
        <dbReference type="ARBA" id="ARBA00037931"/>
    </source>
</evidence>
<sequence>MASQIEDGGQNSHGNLPPATPAYVFRGHTSAVNALHFFSNNAYLASADADGWIVVWSLVTRRPNAVWRAHQGGILGIKNWGETTLITHGRDHALRVWQLREKDFESLGKILPAQQRPDRVENEPWLLHSMPVNALNFCAFAMHELTSEDSDRLLAEPFNVPMVDLPTGAYNPALVGCPNAIDSGGIDLFHLPSERRVCQLKADQSVKTGMVMVLAFSFDQRCKQLVVVSGYEDGHVIVQRRLPPDPQGPWLWEKIYIYRAHIQPVLGLDVSSDRSFLSSSADALLVKHPLASTDFMTGSAEPVRTVNTKHAGQQGLVVRDDDKIFATAGWDARLRVYSVKTMQELAVLKWHKEGCHCVTFAATILRTQPSAGAEVSLPASQALKPATSALVQIKHNRTNKSQHTHWLAAGGKDGKVTLWDIY</sequence>
<evidence type="ECO:0000256" key="1">
    <source>
        <dbReference type="ARBA" id="ARBA00022574"/>
    </source>
</evidence>
<dbReference type="EMBL" id="LCWF01000182">
    <property type="protein sequence ID" value="KKY15622.1"/>
    <property type="molecule type" value="Genomic_DNA"/>
</dbReference>
<dbReference type="SUPFAM" id="SSF50978">
    <property type="entry name" value="WD40 repeat-like"/>
    <property type="match status" value="1"/>
</dbReference>
<keyword evidence="9" id="KW-1185">Reference proteome</keyword>
<protein>
    <recommendedName>
        <fullName evidence="6">ASTRA-associated protein 1</fullName>
    </recommendedName>
</protein>
<dbReference type="Proteomes" id="UP000053317">
    <property type="component" value="Unassembled WGS sequence"/>
</dbReference>
<dbReference type="InterPro" id="IPR019775">
    <property type="entry name" value="WD40_repeat_CS"/>
</dbReference>
<dbReference type="InterPro" id="IPR036322">
    <property type="entry name" value="WD40_repeat_dom_sf"/>
</dbReference>
<dbReference type="SMART" id="SM00320">
    <property type="entry name" value="WD40"/>
    <property type="match status" value="5"/>
</dbReference>
<dbReference type="PROSITE" id="PS00678">
    <property type="entry name" value="WD_REPEATS_1"/>
    <property type="match status" value="1"/>
</dbReference>
<dbReference type="OrthoDB" id="7668193at2759"/>
<dbReference type="InterPro" id="IPR015943">
    <property type="entry name" value="WD40/YVTN_repeat-like_dom_sf"/>
</dbReference>
<accession>A0A0G2DXI4</accession>
<dbReference type="InterPro" id="IPR001680">
    <property type="entry name" value="WD40_rpt"/>
</dbReference>
<evidence type="ECO:0000256" key="6">
    <source>
        <dbReference type="ARBA" id="ARBA00040563"/>
    </source>
</evidence>
<name>A0A0G2DXI4_PHACM</name>
<dbReference type="PROSITE" id="PS50294">
    <property type="entry name" value="WD_REPEATS_REGION"/>
    <property type="match status" value="1"/>
</dbReference>
<evidence type="ECO:0000256" key="7">
    <source>
        <dbReference type="PROSITE-ProRule" id="PRU00221"/>
    </source>
</evidence>
<feature type="repeat" description="WD" evidence="7">
    <location>
        <begin position="25"/>
        <end position="66"/>
    </location>
</feature>
<evidence type="ECO:0000256" key="3">
    <source>
        <dbReference type="ARBA" id="ARBA00037338"/>
    </source>
</evidence>
<dbReference type="PANTHER" id="PTHR19854:SF1">
    <property type="entry name" value="GUANINE NUCLEOTIDE-BINDING PROTEIN SUBUNIT BETA-LIKE PROTEIN 1"/>
    <property type="match status" value="1"/>
</dbReference>
<dbReference type="AlphaFoldDB" id="A0A0G2DXI4"/>
<dbReference type="PROSITE" id="PS50082">
    <property type="entry name" value="WD_REPEATS_2"/>
    <property type="match status" value="2"/>
</dbReference>
<evidence type="ECO:0000256" key="2">
    <source>
        <dbReference type="ARBA" id="ARBA00022737"/>
    </source>
</evidence>
<gene>
    <name evidence="8" type="ORF">UCRPC4_g06254</name>
</gene>
<evidence type="ECO:0000313" key="9">
    <source>
        <dbReference type="Proteomes" id="UP000053317"/>
    </source>
</evidence>
<keyword evidence="2" id="KW-0677">Repeat</keyword>
<feature type="repeat" description="WD" evidence="7">
    <location>
        <begin position="407"/>
        <end position="422"/>
    </location>
</feature>
<comment type="function">
    <text evidence="3">Component of the ASTRA complex involved in chromatin remodeling.</text>
</comment>